<dbReference type="InterPro" id="IPR002372">
    <property type="entry name" value="PQQ_rpt_dom"/>
</dbReference>
<dbReference type="GO" id="GO:0016491">
    <property type="term" value="F:oxidoreductase activity"/>
    <property type="evidence" value="ECO:0007669"/>
    <property type="project" value="UniProtKB-KW"/>
</dbReference>
<organism evidence="5">
    <name type="scientific">marine metagenome</name>
    <dbReference type="NCBI Taxonomy" id="408172"/>
    <lineage>
        <taxon>unclassified sequences</taxon>
        <taxon>metagenomes</taxon>
        <taxon>ecological metagenomes</taxon>
    </lineage>
</organism>
<sequence>MRTILILFLTLSSIRPLFGTEQWQIREVFSNSDGRVQFIELYSPAFNQNALSTLTIRVNEQVIQPTIDTLGGTRNKHFLLATASFESETNGIVPDFILPERTIPTSGVITIQIGTRTTRTFTNLPLDGIFSVNAASEQFLNSPTNFAGEVGALRLNSSVGQYHCDSGDLEFFVSTSAGDVFFVILETITTEPFEVEFTQATPQTKGTATGASYSDAEGLHLDFLSADCLESNSLYDADFEISNADPLRFQLTSVDLLVQEQQDIKILEEGTSEGAWPNYSGNLSSNKYSPLDQIHKQNVNEVEILWRWRSLDNDIVGPVNSAFESTPLMIDGVLYTSTSFSQVAAIDPLTGITLWTFDPQSYKFGRPPNNGFLHRGVAWWEKRDLRENTRTKRLYIATGDARLIAINPDTGLPVYNFGNNGIVDLLDGVPRQNASSLVLDQAHDQLGIPELAGTPIQIGNTSPPIICRDVVIVGSSIHDGEVLPPSPPGDVKGFSALTGELLWTFHTIPRAGEFGTETWENESWSRNGGANVWAPMSADEELGQVYLPVSCPTNNYYGGQRPGDNLFANSVVSLDCETGKRNWHYQTVHHDIWDYDLPAAPNLMDITVDGIQIQALAQVSKQGYVYVLDRVTGEPVWPIVETPVIPSQVPGEIAASTQPIPSKPPPFERQGVELAALWNPSSVDPYVAGPLYTPPSTQGTIITPGEGGGANWGGASFDPETQTLYVSSLGPFTYLIQLFRANVNFYYARPEFFQGHGSPYIGPLGTITSYDMNEGTVNWQVPNTEFGGVVGTASSMVTKSLLIYGNRSLQELRFFDKENGNFLSSVSLPASVSGVPMTFQIGDRQIIVVAVGKGTETTELVALGLP</sequence>
<evidence type="ECO:0000259" key="4">
    <source>
        <dbReference type="Pfam" id="PF01011"/>
    </source>
</evidence>
<dbReference type="PANTHER" id="PTHR32303:SF4">
    <property type="entry name" value="QUINOPROTEIN GLUCOSE DEHYDROGENASE"/>
    <property type="match status" value="1"/>
</dbReference>
<evidence type="ECO:0000256" key="1">
    <source>
        <dbReference type="ARBA" id="ARBA00001931"/>
    </source>
</evidence>
<evidence type="ECO:0000256" key="2">
    <source>
        <dbReference type="ARBA" id="ARBA00008156"/>
    </source>
</evidence>
<protein>
    <recommendedName>
        <fullName evidence="4">Pyrrolo-quinoline quinone repeat domain-containing protein</fullName>
    </recommendedName>
</protein>
<feature type="domain" description="Pyrrolo-quinoline quinone repeat" evidence="4">
    <location>
        <begin position="276"/>
        <end position="847"/>
    </location>
</feature>
<accession>A0A381XC48</accession>
<comment type="cofactor">
    <cofactor evidence="1">
        <name>pyrroloquinoline quinone</name>
        <dbReference type="ChEBI" id="CHEBI:58442"/>
    </cofactor>
</comment>
<dbReference type="PANTHER" id="PTHR32303">
    <property type="entry name" value="QUINOPROTEIN ALCOHOL DEHYDROGENASE (CYTOCHROME C)"/>
    <property type="match status" value="1"/>
</dbReference>
<evidence type="ECO:0000313" key="5">
    <source>
        <dbReference type="EMBL" id="SVA62288.1"/>
    </source>
</evidence>
<dbReference type="SUPFAM" id="SSF50998">
    <property type="entry name" value="Quinoprotein alcohol dehydrogenase-like"/>
    <property type="match status" value="1"/>
</dbReference>
<dbReference type="AlphaFoldDB" id="A0A381XC48"/>
<evidence type="ECO:0000256" key="3">
    <source>
        <dbReference type="ARBA" id="ARBA00023002"/>
    </source>
</evidence>
<dbReference type="Gene3D" id="2.140.10.10">
    <property type="entry name" value="Quinoprotein alcohol dehydrogenase-like superfamily"/>
    <property type="match status" value="1"/>
</dbReference>
<gene>
    <name evidence="5" type="ORF">METZ01_LOCUS115142</name>
</gene>
<dbReference type="InterPro" id="IPR018391">
    <property type="entry name" value="PQQ_b-propeller_rpt"/>
</dbReference>
<comment type="similarity">
    <text evidence="2">Belongs to the bacterial PQQ dehydrogenase family.</text>
</comment>
<proteinExistence type="inferred from homology"/>
<dbReference type="Pfam" id="PF01011">
    <property type="entry name" value="PQQ"/>
    <property type="match status" value="1"/>
</dbReference>
<dbReference type="InterPro" id="IPR011047">
    <property type="entry name" value="Quinoprotein_ADH-like_sf"/>
</dbReference>
<name>A0A381XC48_9ZZZZ</name>
<dbReference type="SMART" id="SM00564">
    <property type="entry name" value="PQQ"/>
    <property type="match status" value="4"/>
</dbReference>
<dbReference type="EMBL" id="UINC01014632">
    <property type="protein sequence ID" value="SVA62288.1"/>
    <property type="molecule type" value="Genomic_DNA"/>
</dbReference>
<reference evidence="5" key="1">
    <citation type="submission" date="2018-05" db="EMBL/GenBank/DDBJ databases">
        <authorList>
            <person name="Lanie J.A."/>
            <person name="Ng W.-L."/>
            <person name="Kazmierczak K.M."/>
            <person name="Andrzejewski T.M."/>
            <person name="Davidsen T.M."/>
            <person name="Wayne K.J."/>
            <person name="Tettelin H."/>
            <person name="Glass J.I."/>
            <person name="Rusch D."/>
            <person name="Podicherti R."/>
            <person name="Tsui H.-C.T."/>
            <person name="Winkler M.E."/>
        </authorList>
    </citation>
    <scope>NUCLEOTIDE SEQUENCE</scope>
</reference>
<keyword evidence="3" id="KW-0560">Oxidoreductase</keyword>